<evidence type="ECO:0000256" key="6">
    <source>
        <dbReference type="ARBA" id="ARBA00023136"/>
    </source>
</evidence>
<proteinExistence type="predicted"/>
<dbReference type="GO" id="GO:0016020">
    <property type="term" value="C:membrane"/>
    <property type="evidence" value="ECO:0007669"/>
    <property type="project" value="UniProtKB-SubCell"/>
</dbReference>
<feature type="compositionally biased region" description="Low complexity" evidence="7">
    <location>
        <begin position="238"/>
        <end position="253"/>
    </location>
</feature>
<dbReference type="SUPFAM" id="SSF48452">
    <property type="entry name" value="TPR-like"/>
    <property type="match status" value="1"/>
</dbReference>
<evidence type="ECO:0000256" key="3">
    <source>
        <dbReference type="ARBA" id="ARBA00004141"/>
    </source>
</evidence>
<dbReference type="InterPro" id="IPR011990">
    <property type="entry name" value="TPR-like_helical_dom_sf"/>
</dbReference>
<reference evidence="10" key="1">
    <citation type="journal article" date="2017" name="Nat. Commun.">
        <title>The asparagus genome sheds light on the origin and evolution of a young Y chromosome.</title>
        <authorList>
            <person name="Harkess A."/>
            <person name="Zhou J."/>
            <person name="Xu C."/>
            <person name="Bowers J.E."/>
            <person name="Van der Hulst R."/>
            <person name="Ayyampalayam S."/>
            <person name="Mercati F."/>
            <person name="Riccardi P."/>
            <person name="McKain M.R."/>
            <person name="Kakrana A."/>
            <person name="Tang H."/>
            <person name="Ray J."/>
            <person name="Groenendijk J."/>
            <person name="Arikit S."/>
            <person name="Mathioni S.M."/>
            <person name="Nakano M."/>
            <person name="Shan H."/>
            <person name="Telgmann-Rauber A."/>
            <person name="Kanno A."/>
            <person name="Yue Z."/>
            <person name="Chen H."/>
            <person name="Li W."/>
            <person name="Chen Y."/>
            <person name="Xu X."/>
            <person name="Zhang Y."/>
            <person name="Luo S."/>
            <person name="Chen H."/>
            <person name="Gao J."/>
            <person name="Mao Z."/>
            <person name="Pires J.C."/>
            <person name="Luo M."/>
            <person name="Kudrna D."/>
            <person name="Wing R.A."/>
            <person name="Meyers B.C."/>
            <person name="Yi K."/>
            <person name="Kong H."/>
            <person name="Lavrijsen P."/>
            <person name="Sunseri F."/>
            <person name="Falavigna A."/>
            <person name="Ye Y."/>
            <person name="Leebens-Mack J.H."/>
            <person name="Chen G."/>
        </authorList>
    </citation>
    <scope>NUCLEOTIDE SEQUENCE [LARGE SCALE GENOMIC DNA]</scope>
    <source>
        <strain evidence="10">cv. DH0086</strain>
    </source>
</reference>
<dbReference type="Gene3D" id="1.25.40.10">
    <property type="entry name" value="Tetratricopeptide repeat domain"/>
    <property type="match status" value="1"/>
</dbReference>
<evidence type="ECO:0000313" key="9">
    <source>
        <dbReference type="EMBL" id="ONK65544.1"/>
    </source>
</evidence>
<feature type="transmembrane region" description="Helical" evidence="8">
    <location>
        <begin position="820"/>
        <end position="845"/>
    </location>
</feature>
<dbReference type="PANTHER" id="PTHR48433:SF1">
    <property type="entry name" value="OUTER ENVELOPE PROTEIN 61-LIKE"/>
    <property type="match status" value="1"/>
</dbReference>
<feature type="compositionally biased region" description="Polar residues" evidence="7">
    <location>
        <begin position="444"/>
        <end position="473"/>
    </location>
</feature>
<comment type="function">
    <text evidence="1">May function as sodium-coupled metabolite transporter across the chloroplast envelope.</text>
</comment>
<feature type="transmembrane region" description="Helical" evidence="8">
    <location>
        <begin position="730"/>
        <end position="751"/>
    </location>
</feature>
<dbReference type="Pfam" id="PF01758">
    <property type="entry name" value="SBF"/>
    <property type="match status" value="1"/>
</dbReference>
<dbReference type="PANTHER" id="PTHR48433">
    <property type="entry name" value="OUTER ENVELOPE PROTEIN 61-LIKE"/>
    <property type="match status" value="1"/>
</dbReference>
<dbReference type="EMBL" id="CM007387">
    <property type="protein sequence ID" value="ONK65544.1"/>
    <property type="molecule type" value="Genomic_DNA"/>
</dbReference>
<feature type="compositionally biased region" description="Polar residues" evidence="7">
    <location>
        <begin position="487"/>
        <end position="510"/>
    </location>
</feature>
<protein>
    <submittedName>
        <fullName evidence="9">Uncharacterized protein</fullName>
    </submittedName>
</protein>
<feature type="region of interest" description="Disordered" evidence="7">
    <location>
        <begin position="224"/>
        <end position="263"/>
    </location>
</feature>
<evidence type="ECO:0000256" key="2">
    <source>
        <dbReference type="ARBA" id="ARBA00004119"/>
    </source>
</evidence>
<evidence type="ECO:0000256" key="4">
    <source>
        <dbReference type="ARBA" id="ARBA00022692"/>
    </source>
</evidence>
<evidence type="ECO:0000256" key="5">
    <source>
        <dbReference type="ARBA" id="ARBA00022989"/>
    </source>
</evidence>
<accession>A0A5P1EIE5</accession>
<evidence type="ECO:0000256" key="8">
    <source>
        <dbReference type="SAM" id="Phobius"/>
    </source>
</evidence>
<keyword evidence="5 8" id="KW-1133">Transmembrane helix</keyword>
<evidence type="ECO:0000256" key="7">
    <source>
        <dbReference type="SAM" id="MobiDB-lite"/>
    </source>
</evidence>
<comment type="subcellular location">
    <subcellularLocation>
        <location evidence="3">Membrane</location>
        <topology evidence="3">Multi-pass membrane protein</topology>
    </subcellularLocation>
    <subcellularLocation>
        <location evidence="2">Plastid</location>
        <location evidence="2">Chloroplast envelope</location>
    </subcellularLocation>
</comment>
<gene>
    <name evidence="9" type="ORF">A4U43_C07F38190</name>
</gene>
<organism evidence="9 10">
    <name type="scientific">Asparagus officinalis</name>
    <name type="common">Garden asparagus</name>
    <dbReference type="NCBI Taxonomy" id="4686"/>
    <lineage>
        <taxon>Eukaryota</taxon>
        <taxon>Viridiplantae</taxon>
        <taxon>Streptophyta</taxon>
        <taxon>Embryophyta</taxon>
        <taxon>Tracheophyta</taxon>
        <taxon>Spermatophyta</taxon>
        <taxon>Magnoliopsida</taxon>
        <taxon>Liliopsida</taxon>
        <taxon>Asparagales</taxon>
        <taxon>Asparagaceae</taxon>
        <taxon>Asparagoideae</taxon>
        <taxon>Asparagus</taxon>
    </lineage>
</organism>
<keyword evidence="6 8" id="KW-0472">Membrane</keyword>
<keyword evidence="10" id="KW-1185">Reference proteome</keyword>
<evidence type="ECO:0000256" key="1">
    <source>
        <dbReference type="ARBA" id="ARBA00003198"/>
    </source>
</evidence>
<dbReference type="AlphaFoldDB" id="A0A5P1EIE5"/>
<feature type="transmembrane region" description="Helical" evidence="8">
    <location>
        <begin position="642"/>
        <end position="660"/>
    </location>
</feature>
<sequence>MYNGMMDPELMRIAQEQMSRIPPQELAKLQQQMMSNPELVRLASESMKNLRPDDLRHAAEQLKHTRTEDMVEIGEQVAKAKPEEIAAMKAHADAQVSYEISAAQMLKQDGNKLHGRGLYREAANKYLLAKNNLKGILSAEMGTLQLQCSLNLMSCYLKTGQLEECIKEGSEVLVYDANNIKALYRRGQAYKELGNLELDCKVSLMSLLIHLDYSGLIIEEIDEEETDPVQSESDKISSSEWSLSEPAEASELSENGRSNNGASAADVEYLKSLRDSPEAIRSFQNYISNANPDKLSAMGVGGLPPDMVKTASGMIGKMKPEELQKMLEVASSLKGKAPNFPNTNGDGSKFGSQMPEMTPEMIKMASDNMSKMPPEELQKMLEIAYSMNVSSTNAASDGSIQRSESRLSSQIPEMTPEMVKMASDRMSNMSLEEVQKKSEIVSSMNLNGFPSNSTSENTTQRSESGYQASTAEGSHTMDHLDARESSSDTLFSNSRNAQASSSHPGSSADLQETLRNSMKDPAMRQMFTSMMKSISPEMMVNMSEQYGMKLSKEDAAKAHQTMSSLSPEELDKMMRWAERAQRGVETVKKTKNWLLGKPGLILAIVMRPASRSSPSGSDSGDSEVNEAKTFSGRDFIVRLGEALSLGFPIWVGSASLVALWRPPAFLWVGRNFQIVGLTLTMLGMGMTLTLDDLRAVLLMPKQLAAGFVLQYTVMPLSGFFVSKLLKLPSYYAAGLILVACCPGGTASNIVTYLARGNVALSVIMTAVSTFTAAVMTPFLTSKLAGQFVAVDPTGLFISTVQVVLAPVLVGAALNQYCNDLVELISPLMPFIAVATVAILCGSAIAQNASAIFTSGFQVVVSVFALHGSGFFFGYVFSRLLGIDVSSSRTISIEVGMQNSMLGLVLATQHFGNPLTAVPCAVSSICHSIYGSALAGIWRRMPTTDE</sequence>
<feature type="transmembrane region" description="Helical" evidence="8">
    <location>
        <begin position="792"/>
        <end position="813"/>
    </location>
</feature>
<name>A0A5P1EIE5_ASPOF</name>
<dbReference type="Gene3D" id="1.20.1530.20">
    <property type="match status" value="1"/>
</dbReference>
<feature type="transmembrane region" description="Helical" evidence="8">
    <location>
        <begin position="851"/>
        <end position="876"/>
    </location>
</feature>
<feature type="transmembrane region" description="Helical" evidence="8">
    <location>
        <begin position="703"/>
        <end position="724"/>
    </location>
</feature>
<dbReference type="GO" id="GO:0009941">
    <property type="term" value="C:chloroplast envelope"/>
    <property type="evidence" value="ECO:0007669"/>
    <property type="project" value="UniProtKB-SubCell"/>
</dbReference>
<feature type="region of interest" description="Disordered" evidence="7">
    <location>
        <begin position="444"/>
        <end position="510"/>
    </location>
</feature>
<feature type="transmembrane region" description="Helical" evidence="8">
    <location>
        <begin position="758"/>
        <end position="780"/>
    </location>
</feature>
<dbReference type="InterPro" id="IPR038770">
    <property type="entry name" value="Na+/solute_symporter_sf"/>
</dbReference>
<dbReference type="InterPro" id="IPR053319">
    <property type="entry name" value="OEP61"/>
</dbReference>
<dbReference type="InterPro" id="IPR002657">
    <property type="entry name" value="BilAc:Na_symport/Acr3"/>
</dbReference>
<feature type="transmembrane region" description="Helical" evidence="8">
    <location>
        <begin position="672"/>
        <end position="691"/>
    </location>
</feature>
<dbReference type="Gramene" id="ONK65544">
    <property type="protein sequence ID" value="ONK65544"/>
    <property type="gene ID" value="A4U43_C07F38190"/>
</dbReference>
<keyword evidence="4 8" id="KW-0812">Transmembrane</keyword>
<dbReference type="Proteomes" id="UP000243459">
    <property type="component" value="Chromosome 7"/>
</dbReference>
<evidence type="ECO:0000313" key="10">
    <source>
        <dbReference type="Proteomes" id="UP000243459"/>
    </source>
</evidence>
<feature type="compositionally biased region" description="Basic and acidic residues" evidence="7">
    <location>
        <begin position="475"/>
        <end position="486"/>
    </location>
</feature>